<dbReference type="RefSeq" id="WP_260103727.1">
    <property type="nucleotide sequence ID" value="NZ_JALXSQ010000004.1"/>
</dbReference>
<accession>A0ABT2HUR0</accession>
<comment type="similarity">
    <text evidence="2">Belongs to the bacterial solute-binding protein 1 family.</text>
</comment>
<evidence type="ECO:0000256" key="1">
    <source>
        <dbReference type="ARBA" id="ARBA00004196"/>
    </source>
</evidence>
<sequence length="445" mass="47490">MNLRKIAPVALGLTALFGLTACAPGADQAGSGASGDITLRLWDEKAAEAYETSIEQFEAANPGIQVEVNVVPWDDYFNTLRNDVGSGSADDIFWLNGAYYEDYATNGHLLAIDETLGADAQKGWNESVVKQYTKDDHLWGVPQLTDGGSAIYYNDEALKAAGVTPEEISKATWNPSDPTKDTFLPILQKLTIDANGKNALDPAFDASNIKQYGFNAGQDLQNIMLNFIGSNGGSFQDENAKLTFTDPKTVEAFTYLVKLINEYHVAPPASSTNDDGDFTRDEFLAGNIALFESGTYNLANVQEGASFTWGVTEMPAGPEGKVTAAPGIIAAANANSKNPQAVKTFLSWIGSAEGNKAFGESGTAVPAVTDARASYDSYWQQQGVDVKPFFTVIENDAKTLPPVIGQNFGAMLDAYKPSLNDVFLGKVAPADGLKQAEEKGNAAAK</sequence>
<dbReference type="Proteomes" id="UP001525379">
    <property type="component" value="Unassembled WGS sequence"/>
</dbReference>
<keyword evidence="7" id="KW-1185">Reference proteome</keyword>
<name>A0ABT2HUR0_9MICO</name>
<gene>
    <name evidence="6" type="ORF">M3D15_01655</name>
</gene>
<comment type="subcellular location">
    <subcellularLocation>
        <location evidence="1">Cell envelope</location>
    </subcellularLocation>
</comment>
<dbReference type="Gene3D" id="3.40.190.10">
    <property type="entry name" value="Periplasmic binding protein-like II"/>
    <property type="match status" value="1"/>
</dbReference>
<dbReference type="EMBL" id="JALXSQ010000004">
    <property type="protein sequence ID" value="MCT2042051.1"/>
    <property type="molecule type" value="Genomic_DNA"/>
</dbReference>
<dbReference type="InterPro" id="IPR050490">
    <property type="entry name" value="Bact_solute-bd_prot1"/>
</dbReference>
<reference evidence="6 7" key="1">
    <citation type="submission" date="2022-04" db="EMBL/GenBank/DDBJ databases">
        <title>Human microbiome associated bacterial genomes.</title>
        <authorList>
            <person name="Sandstrom S."/>
            <person name="Salamzade R."/>
            <person name="Kalan L.R."/>
        </authorList>
    </citation>
    <scope>NUCLEOTIDE SEQUENCE [LARGE SCALE GENOMIC DNA]</scope>
    <source>
        <strain evidence="7">p3-SID1799</strain>
    </source>
</reference>
<comment type="caution">
    <text evidence="6">The sequence shown here is derived from an EMBL/GenBank/DDBJ whole genome shotgun (WGS) entry which is preliminary data.</text>
</comment>
<dbReference type="SUPFAM" id="SSF53850">
    <property type="entry name" value="Periplasmic binding protein-like II"/>
    <property type="match status" value="1"/>
</dbReference>
<keyword evidence="3" id="KW-0813">Transport</keyword>
<dbReference type="PANTHER" id="PTHR43649">
    <property type="entry name" value="ARABINOSE-BINDING PROTEIN-RELATED"/>
    <property type="match status" value="1"/>
</dbReference>
<dbReference type="CDD" id="cd13585">
    <property type="entry name" value="PBP2_TMBP_like"/>
    <property type="match status" value="1"/>
</dbReference>
<evidence type="ECO:0000256" key="3">
    <source>
        <dbReference type="ARBA" id="ARBA00022448"/>
    </source>
</evidence>
<evidence type="ECO:0000313" key="7">
    <source>
        <dbReference type="Proteomes" id="UP001525379"/>
    </source>
</evidence>
<evidence type="ECO:0000256" key="5">
    <source>
        <dbReference type="SAM" id="SignalP"/>
    </source>
</evidence>
<feature type="chain" id="PRO_5047254578" evidence="5">
    <location>
        <begin position="24"/>
        <end position="445"/>
    </location>
</feature>
<evidence type="ECO:0000256" key="2">
    <source>
        <dbReference type="ARBA" id="ARBA00008520"/>
    </source>
</evidence>
<dbReference type="PANTHER" id="PTHR43649:SF31">
    <property type="entry name" value="SN-GLYCEROL-3-PHOSPHATE-BINDING PERIPLASMIC PROTEIN UGPB"/>
    <property type="match status" value="1"/>
</dbReference>
<evidence type="ECO:0000313" key="6">
    <source>
        <dbReference type="EMBL" id="MCT2042051.1"/>
    </source>
</evidence>
<keyword evidence="4 5" id="KW-0732">Signal</keyword>
<proteinExistence type="inferred from homology"/>
<protein>
    <submittedName>
        <fullName evidence="6">Sugar ABC transporter substrate-binding protein</fullName>
    </submittedName>
</protein>
<organism evidence="6 7">
    <name type="scientific">Pseudoclavibacter albus</name>
    <dbReference type="NCBI Taxonomy" id="272241"/>
    <lineage>
        <taxon>Bacteria</taxon>
        <taxon>Bacillati</taxon>
        <taxon>Actinomycetota</taxon>
        <taxon>Actinomycetes</taxon>
        <taxon>Micrococcales</taxon>
        <taxon>Microbacteriaceae</taxon>
        <taxon>Pseudoclavibacter</taxon>
    </lineage>
</organism>
<dbReference type="Pfam" id="PF01547">
    <property type="entry name" value="SBP_bac_1"/>
    <property type="match status" value="1"/>
</dbReference>
<feature type="signal peptide" evidence="5">
    <location>
        <begin position="1"/>
        <end position="23"/>
    </location>
</feature>
<dbReference type="InterPro" id="IPR006059">
    <property type="entry name" value="SBP"/>
</dbReference>
<evidence type="ECO:0000256" key="4">
    <source>
        <dbReference type="ARBA" id="ARBA00022729"/>
    </source>
</evidence>
<dbReference type="PROSITE" id="PS51257">
    <property type="entry name" value="PROKAR_LIPOPROTEIN"/>
    <property type="match status" value="1"/>
</dbReference>